<organism evidence="2 3">
    <name type="scientific">Agromyces terreus</name>
    <dbReference type="NCBI Taxonomy" id="424795"/>
    <lineage>
        <taxon>Bacteria</taxon>
        <taxon>Bacillati</taxon>
        <taxon>Actinomycetota</taxon>
        <taxon>Actinomycetes</taxon>
        <taxon>Micrococcales</taxon>
        <taxon>Microbacteriaceae</taxon>
        <taxon>Agromyces</taxon>
    </lineage>
</organism>
<evidence type="ECO:0000313" key="2">
    <source>
        <dbReference type="EMBL" id="MCP2370185.1"/>
    </source>
</evidence>
<evidence type="ECO:0000256" key="1">
    <source>
        <dbReference type="SAM" id="Phobius"/>
    </source>
</evidence>
<keyword evidence="1" id="KW-0472">Membrane</keyword>
<dbReference type="OrthoDB" id="5126448at2"/>
<name>A0A9X2GW82_9MICO</name>
<dbReference type="Proteomes" id="UP001139722">
    <property type="component" value="Unassembled WGS sequence"/>
</dbReference>
<keyword evidence="3" id="KW-1185">Reference proteome</keyword>
<evidence type="ECO:0000313" key="3">
    <source>
        <dbReference type="Proteomes" id="UP001139722"/>
    </source>
</evidence>
<protein>
    <submittedName>
        <fullName evidence="2">Uncharacterized protein</fullName>
    </submittedName>
</protein>
<keyword evidence="1" id="KW-0812">Transmembrane</keyword>
<accession>A0A9X2GW82</accession>
<reference evidence="2" key="1">
    <citation type="submission" date="2022-06" db="EMBL/GenBank/DDBJ databases">
        <title>Sequencing the genomes of 1000 actinobacteria strains.</title>
        <authorList>
            <person name="Klenk H.-P."/>
        </authorList>
    </citation>
    <scope>NUCLEOTIDE SEQUENCE</scope>
    <source>
        <strain evidence="2">DSM 22016</strain>
    </source>
</reference>
<dbReference type="AlphaFoldDB" id="A0A9X2GW82"/>
<proteinExistence type="predicted"/>
<comment type="caution">
    <text evidence="2">The sequence shown here is derived from an EMBL/GenBank/DDBJ whole genome shotgun (WGS) entry which is preliminary data.</text>
</comment>
<keyword evidence="1" id="KW-1133">Transmembrane helix</keyword>
<dbReference type="RefSeq" id="WP_156998622.1">
    <property type="nucleotide sequence ID" value="NZ_BAAANU010000028.1"/>
</dbReference>
<dbReference type="EMBL" id="JAMZDY010000001">
    <property type="protein sequence ID" value="MCP2370185.1"/>
    <property type="molecule type" value="Genomic_DNA"/>
</dbReference>
<sequence>MDSSAWYVLIPVVAIGGGIVAAIFYQYFATKRKIAETEGSPELREALRVSNETNAELVARLGAIDARLGTIEKTLNDVA</sequence>
<feature type="transmembrane region" description="Helical" evidence="1">
    <location>
        <begin position="6"/>
        <end position="28"/>
    </location>
</feature>
<gene>
    <name evidence="2" type="ORF">BJ978_000861</name>
</gene>